<keyword evidence="14" id="KW-1185">Reference proteome</keyword>
<dbReference type="FunFam" id="1.10.274.30:FF:000001">
    <property type="entry name" value="Mortality factor 4-like protein 1"/>
    <property type="match status" value="1"/>
</dbReference>
<keyword evidence="7" id="KW-0233">DNA recombination</keyword>
<gene>
    <name evidence="13" type="ORF">FSP39_009541</name>
</gene>
<dbReference type="GO" id="GO:0006310">
    <property type="term" value="P:DNA recombination"/>
    <property type="evidence" value="ECO:0007669"/>
    <property type="project" value="UniProtKB-KW"/>
</dbReference>
<dbReference type="SMART" id="SM00298">
    <property type="entry name" value="CHROMO"/>
    <property type="match status" value="1"/>
</dbReference>
<feature type="region of interest" description="Disordered" evidence="11">
    <location>
        <begin position="93"/>
        <end position="348"/>
    </location>
</feature>
<dbReference type="InterPro" id="IPR008676">
    <property type="entry name" value="MRG"/>
</dbReference>
<dbReference type="AlphaFoldDB" id="A0AA89C0C4"/>
<feature type="domain" description="Chromo" evidence="12">
    <location>
        <begin position="37"/>
        <end position="90"/>
    </location>
</feature>
<dbReference type="EMBL" id="VSWD01000007">
    <property type="protein sequence ID" value="KAK3097422.1"/>
    <property type="molecule type" value="Genomic_DNA"/>
</dbReference>
<evidence type="ECO:0000256" key="8">
    <source>
        <dbReference type="ARBA" id="ARBA00023204"/>
    </source>
</evidence>
<keyword evidence="3" id="KW-0156">Chromatin regulator</keyword>
<sequence length="528" mass="59302">MTGLSGLHAHNPPSSTNKIIFLLILGEKVLCFHGPLLYEAKCVKAEMRDKAVHYFIHYNGWNKNWDEWVPESRVLKFNDSGVQKQKELLKAHVQMGSKRNKTKGKDKDSASGDKKQKGKGKDKEDEKDKDKERSSTPTVEKTAKQKGRGKDKEKEDDKEKERSSTPTVEKLIKQKGRGKDKEEDKDKERSSRSSTPTSDRLTTKTKGQQHGTPSSVGSSQEAPASTTATPSATPIDQKRKRRAEQGGTDTPTSSTPSQEAPASTTATPTSTTIDQKRKRRAEQTLTDTPTSSVDSLSSASTPSDTKPRKRGRPEIAPMDSPQPSSQLSDSASLTSTPTEQKRKRVRGENTIETEESYLTKIEVKIKIPEELKPWLVDDWDLITRQKHLLSLPCRQTVVDILDEYVKVKTAKNSQNRDPVVEVTEGIKEYFNVMLGTQLLYKFERPQYGEIMKELPDKPMSSIYGAIHLLRLFVKLGGMLAYTALDEKSIQLLQTHIHDFLSYMVKNTPTLFSLGDYQVASPDYHRKAI</sequence>
<proteinExistence type="predicted"/>
<dbReference type="InterPro" id="IPR038217">
    <property type="entry name" value="MRG_C_sf"/>
</dbReference>
<keyword evidence="2" id="KW-0227">DNA damage</keyword>
<dbReference type="GO" id="GO:0006281">
    <property type="term" value="P:DNA repair"/>
    <property type="evidence" value="ECO:0007669"/>
    <property type="project" value="UniProtKB-KW"/>
</dbReference>
<feature type="compositionally biased region" description="Low complexity" evidence="11">
    <location>
        <begin position="222"/>
        <end position="234"/>
    </location>
</feature>
<dbReference type="InterPro" id="IPR000953">
    <property type="entry name" value="Chromo/chromo_shadow_dom"/>
</dbReference>
<evidence type="ECO:0000259" key="12">
    <source>
        <dbReference type="SMART" id="SM00298"/>
    </source>
</evidence>
<evidence type="ECO:0000256" key="7">
    <source>
        <dbReference type="ARBA" id="ARBA00023172"/>
    </source>
</evidence>
<dbReference type="FunFam" id="2.30.30.140:FF:000024">
    <property type="entry name" value="Mortality factor 4-like protein 1"/>
    <property type="match status" value="1"/>
</dbReference>
<dbReference type="InterPro" id="IPR026541">
    <property type="entry name" value="MRG_dom"/>
</dbReference>
<evidence type="ECO:0000256" key="2">
    <source>
        <dbReference type="ARBA" id="ARBA00022763"/>
    </source>
</evidence>
<feature type="compositionally biased region" description="Basic and acidic residues" evidence="11">
    <location>
        <begin position="148"/>
        <end position="163"/>
    </location>
</feature>
<dbReference type="Gene3D" id="2.30.30.140">
    <property type="match status" value="1"/>
</dbReference>
<protein>
    <recommendedName>
        <fullName evidence="10">Mortality factor 4-like protein 1</fullName>
    </recommendedName>
</protein>
<dbReference type="Pfam" id="PF11717">
    <property type="entry name" value="Tudor-knot"/>
    <property type="match status" value="1"/>
</dbReference>
<evidence type="ECO:0000256" key="5">
    <source>
        <dbReference type="ARBA" id="ARBA00023015"/>
    </source>
</evidence>
<reference evidence="13" key="1">
    <citation type="submission" date="2019-08" db="EMBL/GenBank/DDBJ databases">
        <title>The improved chromosome-level genome for the pearl oyster Pinctada fucata martensii using PacBio sequencing and Hi-C.</title>
        <authorList>
            <person name="Zheng Z."/>
        </authorList>
    </citation>
    <scope>NUCLEOTIDE SEQUENCE</scope>
    <source>
        <strain evidence="13">ZZ-2019</strain>
        <tissue evidence="13">Adductor muscle</tissue>
    </source>
</reference>
<comment type="caution">
    <text evidence="13">The sequence shown here is derived from an EMBL/GenBank/DDBJ whole genome shotgun (WGS) entry which is preliminary data.</text>
</comment>
<evidence type="ECO:0000313" key="14">
    <source>
        <dbReference type="Proteomes" id="UP001186944"/>
    </source>
</evidence>
<evidence type="ECO:0000256" key="9">
    <source>
        <dbReference type="ARBA" id="ARBA00023242"/>
    </source>
</evidence>
<keyword evidence="4" id="KW-0007">Acetylation</keyword>
<keyword evidence="6" id="KW-0804">Transcription</keyword>
<keyword evidence="8" id="KW-0234">DNA repair</keyword>
<evidence type="ECO:0000256" key="10">
    <source>
        <dbReference type="ARBA" id="ARBA00071326"/>
    </source>
</evidence>
<dbReference type="Proteomes" id="UP001186944">
    <property type="component" value="Unassembled WGS sequence"/>
</dbReference>
<dbReference type="GO" id="GO:0035267">
    <property type="term" value="C:NuA4 histone acetyltransferase complex"/>
    <property type="evidence" value="ECO:0007669"/>
    <property type="project" value="TreeGrafter"/>
</dbReference>
<dbReference type="Pfam" id="PF05712">
    <property type="entry name" value="MRG"/>
    <property type="match status" value="1"/>
</dbReference>
<feature type="compositionally biased region" description="Basic and acidic residues" evidence="11">
    <location>
        <begin position="103"/>
        <end position="134"/>
    </location>
</feature>
<feature type="compositionally biased region" description="Polar residues" evidence="11">
    <location>
        <begin position="204"/>
        <end position="221"/>
    </location>
</feature>
<dbReference type="GO" id="GO:0006355">
    <property type="term" value="P:regulation of DNA-templated transcription"/>
    <property type="evidence" value="ECO:0007669"/>
    <property type="project" value="InterPro"/>
</dbReference>
<feature type="compositionally biased region" description="Low complexity" evidence="11">
    <location>
        <begin position="284"/>
        <end position="304"/>
    </location>
</feature>
<feature type="compositionally biased region" description="Low complexity" evidence="11">
    <location>
        <begin position="319"/>
        <end position="336"/>
    </location>
</feature>
<dbReference type="GO" id="GO:0006325">
    <property type="term" value="P:chromatin organization"/>
    <property type="evidence" value="ECO:0007669"/>
    <property type="project" value="UniProtKB-KW"/>
</dbReference>
<dbReference type="GO" id="GO:0005634">
    <property type="term" value="C:nucleus"/>
    <property type="evidence" value="ECO:0007669"/>
    <property type="project" value="UniProtKB-SubCell"/>
</dbReference>
<keyword evidence="9" id="KW-0539">Nucleus</keyword>
<dbReference type="PANTHER" id="PTHR10880:SF48">
    <property type="entry name" value="MORTALITY FACTOR 4 LIKE 2"/>
    <property type="match status" value="1"/>
</dbReference>
<evidence type="ECO:0000256" key="11">
    <source>
        <dbReference type="SAM" id="MobiDB-lite"/>
    </source>
</evidence>
<evidence type="ECO:0000256" key="4">
    <source>
        <dbReference type="ARBA" id="ARBA00022990"/>
    </source>
</evidence>
<dbReference type="InterPro" id="IPR016197">
    <property type="entry name" value="Chromo-like_dom_sf"/>
</dbReference>
<dbReference type="CDD" id="cd18983">
    <property type="entry name" value="CBD_MSL3_like"/>
    <property type="match status" value="1"/>
</dbReference>
<feature type="compositionally biased region" description="Basic and acidic residues" evidence="11">
    <location>
        <begin position="177"/>
        <end position="191"/>
    </location>
</feature>
<evidence type="ECO:0000256" key="3">
    <source>
        <dbReference type="ARBA" id="ARBA00022853"/>
    </source>
</evidence>
<evidence type="ECO:0000256" key="1">
    <source>
        <dbReference type="ARBA" id="ARBA00004123"/>
    </source>
</evidence>
<dbReference type="PANTHER" id="PTHR10880">
    <property type="entry name" value="MORTALITY FACTOR 4-LIKE PROTEIN"/>
    <property type="match status" value="1"/>
</dbReference>
<evidence type="ECO:0000256" key="6">
    <source>
        <dbReference type="ARBA" id="ARBA00023163"/>
    </source>
</evidence>
<comment type="subcellular location">
    <subcellularLocation>
        <location evidence="1">Nucleus</location>
    </subcellularLocation>
</comment>
<feature type="compositionally biased region" description="Low complexity" evidence="11">
    <location>
        <begin position="250"/>
        <end position="272"/>
    </location>
</feature>
<dbReference type="InterPro" id="IPR025995">
    <property type="entry name" value="Tudor-knot"/>
</dbReference>
<name>A0AA89C0C4_PINIB</name>
<dbReference type="Gene3D" id="1.10.274.30">
    <property type="entry name" value="MRG domain"/>
    <property type="match status" value="1"/>
</dbReference>
<accession>A0AA89C0C4</accession>
<dbReference type="SUPFAM" id="SSF54160">
    <property type="entry name" value="Chromo domain-like"/>
    <property type="match status" value="1"/>
</dbReference>
<evidence type="ECO:0000313" key="13">
    <source>
        <dbReference type="EMBL" id="KAK3097422.1"/>
    </source>
</evidence>
<dbReference type="PROSITE" id="PS51640">
    <property type="entry name" value="MRG"/>
    <property type="match status" value="1"/>
</dbReference>
<organism evidence="13 14">
    <name type="scientific">Pinctada imbricata</name>
    <name type="common">Atlantic pearl-oyster</name>
    <name type="synonym">Pinctada martensii</name>
    <dbReference type="NCBI Taxonomy" id="66713"/>
    <lineage>
        <taxon>Eukaryota</taxon>
        <taxon>Metazoa</taxon>
        <taxon>Spiralia</taxon>
        <taxon>Lophotrochozoa</taxon>
        <taxon>Mollusca</taxon>
        <taxon>Bivalvia</taxon>
        <taxon>Autobranchia</taxon>
        <taxon>Pteriomorphia</taxon>
        <taxon>Pterioida</taxon>
        <taxon>Pterioidea</taxon>
        <taxon>Pteriidae</taxon>
        <taxon>Pinctada</taxon>
    </lineage>
</organism>
<keyword evidence="5" id="KW-0805">Transcription regulation</keyword>